<reference evidence="1" key="1">
    <citation type="submission" date="2021-02" db="EMBL/GenBank/DDBJ databases">
        <authorList>
            <person name="Nowell W R."/>
        </authorList>
    </citation>
    <scope>NUCLEOTIDE SEQUENCE</scope>
</reference>
<comment type="caution">
    <text evidence="1">The sequence shown here is derived from an EMBL/GenBank/DDBJ whole genome shotgun (WGS) entry which is preliminary data.</text>
</comment>
<feature type="non-terminal residue" evidence="1">
    <location>
        <position position="99"/>
    </location>
</feature>
<gene>
    <name evidence="1" type="ORF">JBS370_LOCUS41883</name>
</gene>
<sequence>MVDGHQWKYLVSHLQTFDFHFYLSDRSDEKILDSFRSSFWLKQKQWFVAYDDHQSLPRLFTVPRFAPKNIIYSSDYRTPLCTSSDLCLDKFVDIITLPM</sequence>
<name>A0A820KWR0_9BILA</name>
<dbReference type="Proteomes" id="UP000663836">
    <property type="component" value="Unassembled WGS sequence"/>
</dbReference>
<evidence type="ECO:0000313" key="1">
    <source>
        <dbReference type="EMBL" id="CAF4349583.1"/>
    </source>
</evidence>
<evidence type="ECO:0000313" key="2">
    <source>
        <dbReference type="Proteomes" id="UP000663836"/>
    </source>
</evidence>
<dbReference type="EMBL" id="CAJOBD010050349">
    <property type="protein sequence ID" value="CAF4349583.1"/>
    <property type="molecule type" value="Genomic_DNA"/>
</dbReference>
<protein>
    <submittedName>
        <fullName evidence="1">Uncharacterized protein</fullName>
    </submittedName>
</protein>
<proteinExistence type="predicted"/>
<organism evidence="1 2">
    <name type="scientific">Rotaria sordida</name>
    <dbReference type="NCBI Taxonomy" id="392033"/>
    <lineage>
        <taxon>Eukaryota</taxon>
        <taxon>Metazoa</taxon>
        <taxon>Spiralia</taxon>
        <taxon>Gnathifera</taxon>
        <taxon>Rotifera</taxon>
        <taxon>Eurotatoria</taxon>
        <taxon>Bdelloidea</taxon>
        <taxon>Philodinida</taxon>
        <taxon>Philodinidae</taxon>
        <taxon>Rotaria</taxon>
    </lineage>
</organism>
<dbReference type="AlphaFoldDB" id="A0A820KWR0"/>
<accession>A0A820KWR0</accession>